<organism evidence="5 6">
    <name type="scientific">Balnearium lithotrophicum</name>
    <dbReference type="NCBI Taxonomy" id="223788"/>
    <lineage>
        <taxon>Bacteria</taxon>
        <taxon>Pseudomonadati</taxon>
        <taxon>Aquificota</taxon>
        <taxon>Aquificia</taxon>
        <taxon>Desulfurobacteriales</taxon>
        <taxon>Desulfurobacteriaceae</taxon>
        <taxon>Balnearium</taxon>
    </lineage>
</organism>
<dbReference type="OrthoDB" id="197875at2"/>
<keyword evidence="1" id="KW-0813">Transport</keyword>
<gene>
    <name evidence="5" type="ORF">SAMN06269117_11718</name>
</gene>
<evidence type="ECO:0000259" key="4">
    <source>
        <dbReference type="PROSITE" id="PS50893"/>
    </source>
</evidence>
<dbReference type="SUPFAM" id="SSF52540">
    <property type="entry name" value="P-loop containing nucleoside triphosphate hydrolases"/>
    <property type="match status" value="1"/>
</dbReference>
<dbReference type="EMBL" id="FXTM01000017">
    <property type="protein sequence ID" value="SMO66424.1"/>
    <property type="molecule type" value="Genomic_DNA"/>
</dbReference>
<dbReference type="AlphaFoldDB" id="A0A521D427"/>
<name>A0A521D427_9BACT</name>
<dbReference type="RefSeq" id="WP_142935832.1">
    <property type="nucleotide sequence ID" value="NZ_FXTM01000017.1"/>
</dbReference>
<dbReference type="GO" id="GO:0016887">
    <property type="term" value="F:ATP hydrolysis activity"/>
    <property type="evidence" value="ECO:0007669"/>
    <property type="project" value="InterPro"/>
</dbReference>
<dbReference type="GO" id="GO:0042626">
    <property type="term" value="F:ATPase-coupled transmembrane transporter activity"/>
    <property type="evidence" value="ECO:0007669"/>
    <property type="project" value="TreeGrafter"/>
</dbReference>
<dbReference type="CDD" id="cd03225">
    <property type="entry name" value="ABC_cobalt_CbiO_domain1"/>
    <property type="match status" value="1"/>
</dbReference>
<accession>A0A521D427</accession>
<dbReference type="PANTHER" id="PTHR43553">
    <property type="entry name" value="HEAVY METAL TRANSPORTER"/>
    <property type="match status" value="1"/>
</dbReference>
<dbReference type="InterPro" id="IPR003593">
    <property type="entry name" value="AAA+_ATPase"/>
</dbReference>
<keyword evidence="6" id="KW-1185">Reference proteome</keyword>
<evidence type="ECO:0000313" key="5">
    <source>
        <dbReference type="EMBL" id="SMO66424.1"/>
    </source>
</evidence>
<dbReference type="InterPro" id="IPR003439">
    <property type="entry name" value="ABC_transporter-like_ATP-bd"/>
</dbReference>
<keyword evidence="3 5" id="KW-0067">ATP-binding</keyword>
<evidence type="ECO:0000313" key="6">
    <source>
        <dbReference type="Proteomes" id="UP000317315"/>
    </source>
</evidence>
<keyword evidence="2" id="KW-0547">Nucleotide-binding</keyword>
<sequence>MEILSTRNLKVSLDNREVLRGVNFSIREGEKVFITGPNGAGKTTFLETLMGFVEIEEGVVFYRGKELKKEKDFKILRGKVGYVFQNPDDQLFAPTVEEELAFAPLIKGLKRERVKEIVERTLKLFSIENLRDKPTYKLSGGEKRIVSVACVLTMEPELILLDEPTAGLDSERWKLLKKFFESTEVSLLVVTHDRELLDSLNWPVFKMENGALSQVR</sequence>
<evidence type="ECO:0000256" key="2">
    <source>
        <dbReference type="ARBA" id="ARBA00022741"/>
    </source>
</evidence>
<dbReference type="InterPro" id="IPR050095">
    <property type="entry name" value="ECF_ABC_transporter_ATP-bd"/>
</dbReference>
<reference evidence="5 6" key="1">
    <citation type="submission" date="2017-05" db="EMBL/GenBank/DDBJ databases">
        <authorList>
            <person name="Varghese N."/>
            <person name="Submissions S."/>
        </authorList>
    </citation>
    <scope>NUCLEOTIDE SEQUENCE [LARGE SCALE GENOMIC DNA]</scope>
    <source>
        <strain evidence="5 6">DSM 16304</strain>
    </source>
</reference>
<dbReference type="Gene3D" id="3.40.50.300">
    <property type="entry name" value="P-loop containing nucleotide triphosphate hydrolases"/>
    <property type="match status" value="1"/>
</dbReference>
<dbReference type="InterPro" id="IPR027417">
    <property type="entry name" value="P-loop_NTPase"/>
</dbReference>
<protein>
    <submittedName>
        <fullName evidence="5">Cobalt/nickel transport system ATP-binding protein</fullName>
    </submittedName>
</protein>
<dbReference type="PROSITE" id="PS50893">
    <property type="entry name" value="ABC_TRANSPORTER_2"/>
    <property type="match status" value="1"/>
</dbReference>
<dbReference type="GO" id="GO:0043190">
    <property type="term" value="C:ATP-binding cassette (ABC) transporter complex"/>
    <property type="evidence" value="ECO:0007669"/>
    <property type="project" value="TreeGrafter"/>
</dbReference>
<dbReference type="Proteomes" id="UP000317315">
    <property type="component" value="Unassembled WGS sequence"/>
</dbReference>
<dbReference type="SMART" id="SM00382">
    <property type="entry name" value="AAA"/>
    <property type="match status" value="1"/>
</dbReference>
<evidence type="ECO:0000256" key="1">
    <source>
        <dbReference type="ARBA" id="ARBA00022448"/>
    </source>
</evidence>
<dbReference type="GO" id="GO:0005524">
    <property type="term" value="F:ATP binding"/>
    <property type="evidence" value="ECO:0007669"/>
    <property type="project" value="UniProtKB-KW"/>
</dbReference>
<dbReference type="Pfam" id="PF00005">
    <property type="entry name" value="ABC_tran"/>
    <property type="match status" value="1"/>
</dbReference>
<dbReference type="InterPro" id="IPR015856">
    <property type="entry name" value="ABC_transpr_CbiO/EcfA_su"/>
</dbReference>
<evidence type="ECO:0000256" key="3">
    <source>
        <dbReference type="ARBA" id="ARBA00022840"/>
    </source>
</evidence>
<proteinExistence type="predicted"/>
<feature type="domain" description="ABC transporter" evidence="4">
    <location>
        <begin position="4"/>
        <end position="215"/>
    </location>
</feature>